<dbReference type="Proteomes" id="UP000317648">
    <property type="component" value="Chromosome"/>
</dbReference>
<dbReference type="Pfam" id="PF07624">
    <property type="entry name" value="PSD2"/>
    <property type="match status" value="1"/>
</dbReference>
<protein>
    <recommendedName>
        <fullName evidence="9">Planctomycete cytochrome C</fullName>
    </recommendedName>
</protein>
<dbReference type="InterPro" id="IPR011478">
    <property type="entry name" value="DUF1585"/>
</dbReference>
<evidence type="ECO:0000259" key="4">
    <source>
        <dbReference type="Pfam" id="PF07627"/>
    </source>
</evidence>
<proteinExistence type="predicted"/>
<dbReference type="SUPFAM" id="SSF49899">
    <property type="entry name" value="Concanavalin A-like lectins/glucanases"/>
    <property type="match status" value="1"/>
</dbReference>
<name>A0A518E4V8_9BACT</name>
<accession>A0A518E4V8</accession>
<feature type="domain" description="DUF1585" evidence="2">
    <location>
        <begin position="917"/>
        <end position="984"/>
    </location>
</feature>
<feature type="domain" description="DUF1595" evidence="6">
    <location>
        <begin position="265"/>
        <end position="323"/>
    </location>
</feature>
<keyword evidence="1" id="KW-0732">Signal</keyword>
<evidence type="ECO:0000313" key="8">
    <source>
        <dbReference type="Proteomes" id="UP000317648"/>
    </source>
</evidence>
<evidence type="ECO:0000259" key="6">
    <source>
        <dbReference type="Pfam" id="PF07637"/>
    </source>
</evidence>
<dbReference type="Pfam" id="PF13385">
    <property type="entry name" value="Laminin_G_3"/>
    <property type="match status" value="1"/>
</dbReference>
<feature type="domain" description="DUF1588" evidence="4">
    <location>
        <begin position="803"/>
        <end position="899"/>
    </location>
</feature>
<gene>
    <name evidence="7" type="ORF">Pla8534_70190</name>
</gene>
<dbReference type="Pfam" id="PF07637">
    <property type="entry name" value="PSD5"/>
    <property type="match status" value="1"/>
</dbReference>
<evidence type="ECO:0008006" key="9">
    <source>
        <dbReference type="Google" id="ProtNLM"/>
    </source>
</evidence>
<feature type="signal peptide" evidence="1">
    <location>
        <begin position="1"/>
        <end position="28"/>
    </location>
</feature>
<dbReference type="Pfam" id="PF07631">
    <property type="entry name" value="PSD4"/>
    <property type="match status" value="1"/>
</dbReference>
<organism evidence="7 8">
    <name type="scientific">Lignipirellula cremea</name>
    <dbReference type="NCBI Taxonomy" id="2528010"/>
    <lineage>
        <taxon>Bacteria</taxon>
        <taxon>Pseudomonadati</taxon>
        <taxon>Planctomycetota</taxon>
        <taxon>Planctomycetia</taxon>
        <taxon>Pirellulales</taxon>
        <taxon>Pirellulaceae</taxon>
        <taxon>Lignipirellula</taxon>
    </lineage>
</organism>
<dbReference type="Pfam" id="PF07627">
    <property type="entry name" value="PSCyt3"/>
    <property type="match status" value="1"/>
</dbReference>
<evidence type="ECO:0000259" key="5">
    <source>
        <dbReference type="Pfam" id="PF07631"/>
    </source>
</evidence>
<dbReference type="InterPro" id="IPR013036">
    <property type="entry name" value="DUF1587"/>
</dbReference>
<dbReference type="KEGG" id="lcre:Pla8534_70190"/>
<evidence type="ECO:0000313" key="7">
    <source>
        <dbReference type="EMBL" id="QDU99108.1"/>
    </source>
</evidence>
<dbReference type="Gene3D" id="2.60.120.200">
    <property type="match status" value="1"/>
</dbReference>
<dbReference type="InterPro" id="IPR013042">
    <property type="entry name" value="DUF1592"/>
</dbReference>
<dbReference type="OrthoDB" id="228923at2"/>
<dbReference type="InterPro" id="IPR013043">
    <property type="entry name" value="DUF1595"/>
</dbReference>
<feature type="domain" description="DUF1592" evidence="5">
    <location>
        <begin position="332"/>
        <end position="459"/>
    </location>
</feature>
<evidence type="ECO:0000259" key="2">
    <source>
        <dbReference type="Pfam" id="PF07624"/>
    </source>
</evidence>
<dbReference type="RefSeq" id="WP_145058871.1">
    <property type="nucleotide sequence ID" value="NZ_CP036433.1"/>
</dbReference>
<sequence length="998" mass="111085" precursor="true">MPAGTSHPLTCRRLLLLLSLLLAGPATIFSPALCQAEDFDREWAVVVQQKCLKCHGGKEINGEVDFRLTATAEQFLADPELLDRMIDAIASGQMPPETEPPLPEQTQTQFVAALKTLLRQAAADDDLPPPQLRRLNRFQYNNSVKDLFRLNRDIFPLPEKLMTRQDDYLRRRTGQMPDQVRASSQALQPAAGLAGVQAFPKDLRAEHGFDNQANQLTLSPLLLDAYLRLSVSIVESPDFNAANVGVWNDLFQPPAPGVDQGEEIRRRLAPFLRHAFRGPVEDAALERYGAFAAAKLAQGMPFTDCMKKTASAVLSSPLFLYRSAASSQAEIPFEVANNLSYFLWASCPDEELLDLAEDGRLLQPEVLNATIDRMLADPRIERFLDAFPAQWMQLENLLAVTPDPAINRYFSLDQNHPASLQMVLEPLLLFDAMFVEDRPIRELIAPAFSYRSDFLKTWYASDLEPPPVDLAAVAAQNAKNDQQRQTLQAALETARSQKDALIAPVRTRLLQARNQTADKPLLTDLKPYAAWEFNGDLKDSVGNLDLRAEGKIEYADGMVVLNKSYLISQPLPIDLQARTFEVWCEVDDLNQRGGGLMGIQGPNRVFDTIVLGERKPLHWISGSNNFQRTEDFPDSTPETAAGKRLHLTMVYAADGVITLYRNGVPYGQPYRKGAFTFPAGTSSILFGLRHLPASGNRFLSVRIDQARLFDRALTADEAAALASGSAYLPREELLQAFTAEQKAAHAALEAAIQQAESALAKVPANQNPEQVRQEAQKRFDDEIRRKLQSQTFARVATDDPRYGGVITNAAMLSMTSGTRRTHPIARGAWVIEVILNDPPNPPPNDIPPLREVESSKPLTVRERFAIHRSNPSCAGCHSQLDPLGFALENFDITGRWRDKYENGLAVDASGVLMRKHPFTDVVEFKASLMQEERRFAEAFTAHLLRFALARELRPADSLTLEAIIDRTEPNDFKFQSLLREVARTAASLPPFKDNPADP</sequence>
<dbReference type="InterPro" id="IPR013039">
    <property type="entry name" value="DUF1588"/>
</dbReference>
<evidence type="ECO:0000256" key="1">
    <source>
        <dbReference type="SAM" id="SignalP"/>
    </source>
</evidence>
<dbReference type="Pfam" id="PF07626">
    <property type="entry name" value="PSD3"/>
    <property type="match status" value="1"/>
</dbReference>
<keyword evidence="8" id="KW-1185">Reference proteome</keyword>
<dbReference type="EMBL" id="CP036433">
    <property type="protein sequence ID" value="QDU99108.1"/>
    <property type="molecule type" value="Genomic_DNA"/>
</dbReference>
<feature type="chain" id="PRO_5021876741" description="Planctomycete cytochrome C" evidence="1">
    <location>
        <begin position="29"/>
        <end position="998"/>
    </location>
</feature>
<reference evidence="7 8" key="1">
    <citation type="submission" date="2019-02" db="EMBL/GenBank/DDBJ databases">
        <title>Deep-cultivation of Planctomycetes and their phenomic and genomic characterization uncovers novel biology.</title>
        <authorList>
            <person name="Wiegand S."/>
            <person name="Jogler M."/>
            <person name="Boedeker C."/>
            <person name="Pinto D."/>
            <person name="Vollmers J."/>
            <person name="Rivas-Marin E."/>
            <person name="Kohn T."/>
            <person name="Peeters S.H."/>
            <person name="Heuer A."/>
            <person name="Rast P."/>
            <person name="Oberbeckmann S."/>
            <person name="Bunk B."/>
            <person name="Jeske O."/>
            <person name="Meyerdierks A."/>
            <person name="Storesund J.E."/>
            <person name="Kallscheuer N."/>
            <person name="Luecker S."/>
            <person name="Lage O.M."/>
            <person name="Pohl T."/>
            <person name="Merkel B.J."/>
            <person name="Hornburger P."/>
            <person name="Mueller R.-W."/>
            <person name="Bruemmer F."/>
            <person name="Labrenz M."/>
            <person name="Spormann A.M."/>
            <person name="Op den Camp H."/>
            <person name="Overmann J."/>
            <person name="Amann R."/>
            <person name="Jetten M.S.M."/>
            <person name="Mascher T."/>
            <person name="Medema M.H."/>
            <person name="Devos D.P."/>
            <person name="Kaster A.-K."/>
            <person name="Ovreas L."/>
            <person name="Rohde M."/>
            <person name="Galperin M.Y."/>
            <person name="Jogler C."/>
        </authorList>
    </citation>
    <scope>NUCLEOTIDE SEQUENCE [LARGE SCALE GENOMIC DNA]</scope>
    <source>
        <strain evidence="7 8">Pla85_3_4</strain>
    </source>
</reference>
<feature type="domain" description="DUF1587" evidence="3">
    <location>
        <begin position="196"/>
        <end position="235"/>
    </location>
</feature>
<dbReference type="AlphaFoldDB" id="A0A518E4V8"/>
<dbReference type="InterPro" id="IPR013320">
    <property type="entry name" value="ConA-like_dom_sf"/>
</dbReference>
<evidence type="ECO:0000259" key="3">
    <source>
        <dbReference type="Pfam" id="PF07626"/>
    </source>
</evidence>